<name>A0A5E4AY02_MARMO</name>
<dbReference type="EMBL" id="CABDUW010000181">
    <property type="protein sequence ID" value="VTJ61726.1"/>
    <property type="molecule type" value="Genomic_DNA"/>
</dbReference>
<feature type="non-terminal residue" evidence="2">
    <location>
        <position position="1"/>
    </location>
</feature>
<comment type="caution">
    <text evidence="2">The sequence shown here is derived from an EMBL/GenBank/DDBJ whole genome shotgun (WGS) entry which is preliminary data.</text>
</comment>
<proteinExistence type="predicted"/>
<dbReference type="AlphaFoldDB" id="A0A5E4AY02"/>
<evidence type="ECO:0000256" key="1">
    <source>
        <dbReference type="SAM" id="MobiDB-lite"/>
    </source>
</evidence>
<feature type="compositionally biased region" description="Basic and acidic residues" evidence="1">
    <location>
        <begin position="9"/>
        <end position="19"/>
    </location>
</feature>
<protein>
    <submittedName>
        <fullName evidence="2">Uncharacterized protein</fullName>
    </submittedName>
</protein>
<reference evidence="2" key="1">
    <citation type="submission" date="2019-04" db="EMBL/GenBank/DDBJ databases">
        <authorList>
            <person name="Alioto T."/>
            <person name="Alioto T."/>
        </authorList>
    </citation>
    <scope>NUCLEOTIDE SEQUENCE [LARGE SCALE GENOMIC DNA]</scope>
</reference>
<dbReference type="Proteomes" id="UP000335636">
    <property type="component" value="Unassembled WGS sequence"/>
</dbReference>
<gene>
    <name evidence="2" type="ORF">MONAX_5E029077</name>
</gene>
<sequence>RRHAAPEQMEGKEKDKQEVEEGLGARAELPGPEAQDTPPAMQNRTYLSGLLVLSAETKQSHSQREAKSK</sequence>
<keyword evidence="3" id="KW-1185">Reference proteome</keyword>
<feature type="region of interest" description="Disordered" evidence="1">
    <location>
        <begin position="1"/>
        <end position="42"/>
    </location>
</feature>
<organism evidence="2 3">
    <name type="scientific">Marmota monax</name>
    <name type="common">Woodchuck</name>
    <dbReference type="NCBI Taxonomy" id="9995"/>
    <lineage>
        <taxon>Eukaryota</taxon>
        <taxon>Metazoa</taxon>
        <taxon>Chordata</taxon>
        <taxon>Craniata</taxon>
        <taxon>Vertebrata</taxon>
        <taxon>Euteleostomi</taxon>
        <taxon>Mammalia</taxon>
        <taxon>Eutheria</taxon>
        <taxon>Euarchontoglires</taxon>
        <taxon>Glires</taxon>
        <taxon>Rodentia</taxon>
        <taxon>Sciuromorpha</taxon>
        <taxon>Sciuridae</taxon>
        <taxon>Xerinae</taxon>
        <taxon>Marmotini</taxon>
        <taxon>Marmota</taxon>
    </lineage>
</organism>
<accession>A0A5E4AY02</accession>
<evidence type="ECO:0000313" key="2">
    <source>
        <dbReference type="EMBL" id="VTJ61726.1"/>
    </source>
</evidence>
<evidence type="ECO:0000313" key="3">
    <source>
        <dbReference type="Proteomes" id="UP000335636"/>
    </source>
</evidence>